<name>U1MVG1_9EURY</name>
<dbReference type="Gene3D" id="3.90.1300.10">
    <property type="entry name" value="Amidase signature (AS) domain"/>
    <property type="match status" value="1"/>
</dbReference>
<dbReference type="Pfam" id="PF01425">
    <property type="entry name" value="Amidase"/>
    <property type="match status" value="1"/>
</dbReference>
<feature type="region of interest" description="Disordered" evidence="1">
    <location>
        <begin position="41"/>
        <end position="67"/>
    </location>
</feature>
<evidence type="ECO:0000313" key="3">
    <source>
        <dbReference type="EMBL" id="ERG94369.1"/>
    </source>
</evidence>
<dbReference type="HOGENOM" id="CLU_009600_18_1_2"/>
<dbReference type="RefSeq" id="WP_021053861.1">
    <property type="nucleotide sequence ID" value="NZ_KE356561.1"/>
</dbReference>
<dbReference type="PANTHER" id="PTHR11895:SF170">
    <property type="entry name" value="AMIDASE"/>
    <property type="match status" value="1"/>
</dbReference>
<dbReference type="AlphaFoldDB" id="U1MVG1"/>
<accession>U1MVG1</accession>
<dbReference type="Proteomes" id="UP000030710">
    <property type="component" value="Unassembled WGS sequence"/>
</dbReference>
<keyword evidence="3" id="KW-0808">Transferase</keyword>
<proteinExistence type="predicted"/>
<dbReference type="InterPro" id="IPR036928">
    <property type="entry name" value="AS_sf"/>
</dbReference>
<dbReference type="InterPro" id="IPR000120">
    <property type="entry name" value="Amidase"/>
</dbReference>
<evidence type="ECO:0000313" key="4">
    <source>
        <dbReference type="Proteomes" id="UP000030710"/>
    </source>
</evidence>
<dbReference type="EMBL" id="KE356561">
    <property type="protein sequence ID" value="ERG94369.1"/>
    <property type="molecule type" value="Genomic_DNA"/>
</dbReference>
<organism evidence="3 4">
    <name type="scientific">Haloquadratum walsbyi J07HQW2</name>
    <dbReference type="NCBI Taxonomy" id="1238425"/>
    <lineage>
        <taxon>Archaea</taxon>
        <taxon>Methanobacteriati</taxon>
        <taxon>Methanobacteriota</taxon>
        <taxon>Stenosarchaea group</taxon>
        <taxon>Halobacteria</taxon>
        <taxon>Halobacteriales</taxon>
        <taxon>Haloferacaceae</taxon>
        <taxon>Haloquadratum</taxon>
    </lineage>
</organism>
<gene>
    <name evidence="3" type="ORF">J07HQW2_00803</name>
</gene>
<dbReference type="InterPro" id="IPR020556">
    <property type="entry name" value="Amidase_CS"/>
</dbReference>
<dbReference type="GO" id="GO:0016740">
    <property type="term" value="F:transferase activity"/>
    <property type="evidence" value="ECO:0007669"/>
    <property type="project" value="UniProtKB-KW"/>
</dbReference>
<feature type="domain" description="Amidase" evidence="2">
    <location>
        <begin position="82"/>
        <end position="490"/>
    </location>
</feature>
<dbReference type="SUPFAM" id="SSF75304">
    <property type="entry name" value="Amidase signature (AS) enzymes"/>
    <property type="match status" value="1"/>
</dbReference>
<evidence type="ECO:0000256" key="1">
    <source>
        <dbReference type="SAM" id="MobiDB-lite"/>
    </source>
</evidence>
<dbReference type="PANTHER" id="PTHR11895">
    <property type="entry name" value="TRANSAMIDASE"/>
    <property type="match status" value="1"/>
</dbReference>
<dbReference type="PROSITE" id="PS00571">
    <property type="entry name" value="AMIDASES"/>
    <property type="match status" value="1"/>
</dbReference>
<dbReference type="eggNOG" id="arCOG01717">
    <property type="taxonomic scope" value="Archaea"/>
</dbReference>
<sequence>MDKYAKLAENWGVTVDSASRPVFEEILSGMKKAIQDIKTEPRPEFELLDGSPAQHGDRRDHWSPTADSDPYNAWLQRCSIAGSADGRLTGLKAGLKDNIAVAGVPCSAGSTVLSFTPEIDATVAGRLLNAGATILGKQNMDAFAMGDAGELQDFGMTWNPCDQSRLAGGSSSGSAAAVAAGDCDVSLGTDQAGSVRNPAAWCGIVGCKPTYGLVPYTGVFGMDFGIDHVGILTRDVKTNAQVLEVIAGEDRQNGCRLDPRQPYQCSSQSYIEGLQDPTDELIVGVLTEGFDWSTADPAVESTVRDKLAELETVGVTLKDVSAPTHEIAVSIIGIVAALGAQSTYRRGGVGTTSPGWHWKAGEEAFKNGMQARGDELSPAVIASLLLAECCRINDNESIYAQAKNVALSLDKEYQNCLDECDVIAMPTVPFTALSPAENQVTQVNRLARIPVNTAGCNQTGHPALSVPCGTVDGLPVGVQLIGSKFDEETLYRVGQAFENQNFGRL</sequence>
<reference evidence="3 4" key="1">
    <citation type="journal article" date="2013" name="PLoS ONE">
        <title>Assembly-driven community genomics of a hypersaline microbial ecosystem.</title>
        <authorList>
            <person name="Podell S."/>
            <person name="Ugalde J.A."/>
            <person name="Narasingarao P."/>
            <person name="Banfield J.F."/>
            <person name="Heidelberg K.B."/>
            <person name="Allen E.E."/>
        </authorList>
    </citation>
    <scope>NUCLEOTIDE SEQUENCE [LARGE SCALE GENOMIC DNA]</scope>
    <source>
        <strain evidence="4">J07HQW2</strain>
    </source>
</reference>
<dbReference type="InterPro" id="IPR023631">
    <property type="entry name" value="Amidase_dom"/>
</dbReference>
<dbReference type="STRING" id="1238425.J07HQW2_00803"/>
<protein>
    <submittedName>
        <fullName evidence="3">Aspartyl/glutamyl-tRNA amidotransferase subunit A</fullName>
    </submittedName>
</protein>
<evidence type="ECO:0000259" key="2">
    <source>
        <dbReference type="Pfam" id="PF01425"/>
    </source>
</evidence>